<keyword evidence="5" id="KW-0677">Repeat</keyword>
<dbReference type="Pfam" id="PF00005">
    <property type="entry name" value="ABC_tran"/>
    <property type="match status" value="2"/>
</dbReference>
<feature type="transmembrane region" description="Helical" evidence="11">
    <location>
        <begin position="942"/>
        <end position="961"/>
    </location>
</feature>
<reference evidence="14" key="1">
    <citation type="submission" date="2023-07" db="EMBL/GenBank/DDBJ databases">
        <title>A chromosome-level genome assembly of Lolium multiflorum.</title>
        <authorList>
            <person name="Chen Y."/>
            <person name="Copetti D."/>
            <person name="Kolliker R."/>
            <person name="Studer B."/>
        </authorList>
    </citation>
    <scope>NUCLEOTIDE SEQUENCE</scope>
    <source>
        <strain evidence="14">02402/16</strain>
        <tissue evidence="14">Leaf</tissue>
    </source>
</reference>
<dbReference type="CDD" id="cd18578">
    <property type="entry name" value="ABC_6TM_Pgp_ABCB1_D2_like"/>
    <property type="match status" value="1"/>
</dbReference>
<comment type="caution">
    <text evidence="14">The sequence shown here is derived from an EMBL/GenBank/DDBJ whole genome shotgun (WGS) entry which is preliminary data.</text>
</comment>
<feature type="domain" description="ABC transmembrane type-1" evidence="13">
    <location>
        <begin position="141"/>
        <end position="430"/>
    </location>
</feature>
<feature type="transmembrane region" description="Helical" evidence="11">
    <location>
        <begin position="837"/>
        <end position="855"/>
    </location>
</feature>
<dbReference type="SUPFAM" id="SSF90123">
    <property type="entry name" value="ABC transporter transmembrane region"/>
    <property type="match status" value="2"/>
</dbReference>
<dbReference type="Proteomes" id="UP001231189">
    <property type="component" value="Unassembled WGS sequence"/>
</dbReference>
<gene>
    <name evidence="14" type="ORF">QYE76_044729</name>
</gene>
<dbReference type="CDD" id="cd03249">
    <property type="entry name" value="ABC_MTABC3_MDL1_MDL2"/>
    <property type="match status" value="2"/>
</dbReference>
<feature type="transmembrane region" description="Helical" evidence="11">
    <location>
        <begin position="401"/>
        <end position="422"/>
    </location>
</feature>
<keyword evidence="10" id="KW-0325">Glycoprotein</keyword>
<dbReference type="InterPro" id="IPR003439">
    <property type="entry name" value="ABC_transporter-like_ATP-bd"/>
</dbReference>
<evidence type="ECO:0000256" key="5">
    <source>
        <dbReference type="ARBA" id="ARBA00022737"/>
    </source>
</evidence>
<dbReference type="PANTHER" id="PTHR45136">
    <property type="entry name" value="ABC TRANSPORTER DOMAIN-CONTAINING PROTEIN"/>
    <property type="match status" value="1"/>
</dbReference>
<evidence type="ECO:0000256" key="3">
    <source>
        <dbReference type="ARBA" id="ARBA00022448"/>
    </source>
</evidence>
<dbReference type="Pfam" id="PF00664">
    <property type="entry name" value="ABC_membrane"/>
    <property type="match status" value="2"/>
</dbReference>
<feature type="domain" description="ABC transmembrane type-1" evidence="13">
    <location>
        <begin position="796"/>
        <end position="1083"/>
    </location>
</feature>
<dbReference type="PANTHER" id="PTHR45136:SF2">
    <property type="entry name" value="ABC TRANSPORTER DOMAIN-CONTAINING PROTEIN"/>
    <property type="match status" value="1"/>
</dbReference>
<evidence type="ECO:0000256" key="8">
    <source>
        <dbReference type="ARBA" id="ARBA00022989"/>
    </source>
</evidence>
<evidence type="ECO:0000256" key="9">
    <source>
        <dbReference type="ARBA" id="ARBA00023136"/>
    </source>
</evidence>
<feature type="transmembrane region" description="Helical" evidence="11">
    <location>
        <begin position="916"/>
        <end position="936"/>
    </location>
</feature>
<keyword evidence="15" id="KW-1185">Reference proteome</keyword>
<evidence type="ECO:0000256" key="11">
    <source>
        <dbReference type="SAM" id="Phobius"/>
    </source>
</evidence>
<dbReference type="Gene3D" id="3.40.50.300">
    <property type="entry name" value="P-loop containing nucleotide triphosphate hydrolases"/>
    <property type="match status" value="2"/>
</dbReference>
<protein>
    <submittedName>
        <fullName evidence="14">Uncharacterized protein</fullName>
    </submittedName>
</protein>
<evidence type="ECO:0000313" key="15">
    <source>
        <dbReference type="Proteomes" id="UP001231189"/>
    </source>
</evidence>
<feature type="domain" description="ABC transporter" evidence="12">
    <location>
        <begin position="465"/>
        <end position="701"/>
    </location>
</feature>
<dbReference type="SMART" id="SM00382">
    <property type="entry name" value="AAA"/>
    <property type="match status" value="2"/>
</dbReference>
<accession>A0AAD8WZ52</accession>
<dbReference type="PROSITE" id="PS00211">
    <property type="entry name" value="ABC_TRANSPORTER_1"/>
    <property type="match status" value="2"/>
</dbReference>
<keyword evidence="8 11" id="KW-1133">Transmembrane helix</keyword>
<evidence type="ECO:0000256" key="7">
    <source>
        <dbReference type="ARBA" id="ARBA00022840"/>
    </source>
</evidence>
<keyword evidence="7" id="KW-0067">ATP-binding</keyword>
<evidence type="ECO:0000259" key="12">
    <source>
        <dbReference type="PROSITE" id="PS50893"/>
    </source>
</evidence>
<dbReference type="SUPFAM" id="SSF52540">
    <property type="entry name" value="P-loop containing nucleoside triphosphate hydrolases"/>
    <property type="match status" value="2"/>
</dbReference>
<sequence>MVFDEVTFSDTTLVFLYGLILLKTQFGTNESDLVAETNDIHAHPTTGYTATSPTVPRDIVYIRLKLENIWTRAIGKCQSRLSSIASNLVFPAPLPEQTLEDLSKVSNSIGFDPSMGDKQAGKVSFLEIVRYADAYDMCLMVLGVLGSFVDGMMQPLTMLVLGDIVNSYGGAGTDFSTSTVDKFALRLLYVAIAVGSCSFLEGMCWTRTAERQASTMRRLYLEAVLRQKVEFFDAAPSSQPTTFRVISTISDDADTIQDFIGEKLPMVLANMTLFFGSLAVCFVFSWRLALAGLPLTLLFIVPSILLGKRLAATAGEAHAAYEAAGGIAEQAVSSIRTLASYNGERQTMERFRHALARSTALGIRQGLIKGALIGSMGVIYAVWSFMSWVSSLLIIHQHAQGGHLFVAVICIIMAGMSIATALPNLRYFVDATAAAARMRGMIEKLPTLHEAGKEGATMKSVRGRIVFKDVHFSYPSRPDTRVLNGVNLAITEGATVGLVGGSGSGKSTLIALLQRFYSADGGEISLDGHDISTLNVEWLRSQIGLVSQEPVLFATTIKENVLFGNEAASMKQIVAAAKMANAHDFITKLPQGYETHVGQFGMQMSGGQKQRIAIARALIRDPKILLLDEATSALDSESERTVQDALDRASVGRTTVIVAHRLSTLRKADTIAVLDSGRVLEFGSHDELVGMDGGEGGVYAKMVHLQNSSVARQEEGHQQGVVENEEINLTPFHSVEIMSPASERRPSPVPSFWSFESVPVEGGDPAAASSGAVARPHKPSQLRLLKMNRPEWKQALLGCAGAIIYGGVLPLYSYSLGSLPAVYFVGDNALLREKTRLFSLVFLAISIVCIAANIMQHYNFAVMGERLTERVRDQMLGKILYFEVGWFDEDDNSSAAICARLASQATKVRSLVGDRICLLVQAAATATLGYALAFSLSWRLSLVMMAMQPLVIAGFYFKKVLMTAGAKKAKKAQVQGSQLASEAVVNHRTVTAFSSQRRMLELYEAAQVGPRKDTMTQSWYSGFILCLCQFSSTGSMALGLWYGGRLMADGLITTTPLFQVFFMLMTMGRVIADAGSLTSDLAQGGDAVRSILDTLDREPAIRSAGATDHDASESDGDNEKKRKKIKGAIEFKDVHFSYPTRPQVTVLAGLSLEIAAGKTVALVGPSGSGKSTVIGLIERFYDVHKGSVLIDGRDIRSYSLTHLRSQVALVSQEPTLFSGTVRDNIMYGDEHATEEEVTSAAMLANAHEFISAMESGYDTQIGERGTQLSGGQRQRIALARAVLKNARILLLDEATSALDTVSERLVQDAVDRMLQGTRTCVVVAHRLSTIQKSDMIAVVKDGRVAERGTHHDLIAAGRAGMYYNLIKLQHGTSPSHSPMHAGN</sequence>
<dbReference type="PROSITE" id="PS50929">
    <property type="entry name" value="ABC_TM1F"/>
    <property type="match status" value="2"/>
</dbReference>
<dbReference type="InterPro" id="IPR036640">
    <property type="entry name" value="ABC1_TM_sf"/>
</dbReference>
<dbReference type="CDD" id="cd18577">
    <property type="entry name" value="ABC_6TM_Pgp_ABCB1_D1_like"/>
    <property type="match status" value="1"/>
</dbReference>
<dbReference type="EMBL" id="JAUUTY010000002">
    <property type="protein sequence ID" value="KAK1683881.1"/>
    <property type="molecule type" value="Genomic_DNA"/>
</dbReference>
<dbReference type="InterPro" id="IPR003593">
    <property type="entry name" value="AAA+_ATPase"/>
</dbReference>
<evidence type="ECO:0000256" key="2">
    <source>
        <dbReference type="ARBA" id="ARBA00007577"/>
    </source>
</evidence>
<evidence type="ECO:0000256" key="10">
    <source>
        <dbReference type="ARBA" id="ARBA00023180"/>
    </source>
</evidence>
<name>A0AAD8WZ52_LOLMU</name>
<evidence type="ECO:0000259" key="13">
    <source>
        <dbReference type="PROSITE" id="PS50929"/>
    </source>
</evidence>
<dbReference type="FunFam" id="3.40.50.300:FF:000066">
    <property type="entry name" value="ABC transporter B family member 1"/>
    <property type="match status" value="1"/>
</dbReference>
<keyword evidence="4 11" id="KW-0812">Transmembrane</keyword>
<organism evidence="14 15">
    <name type="scientific">Lolium multiflorum</name>
    <name type="common">Italian ryegrass</name>
    <name type="synonym">Lolium perenne subsp. multiflorum</name>
    <dbReference type="NCBI Taxonomy" id="4521"/>
    <lineage>
        <taxon>Eukaryota</taxon>
        <taxon>Viridiplantae</taxon>
        <taxon>Streptophyta</taxon>
        <taxon>Embryophyta</taxon>
        <taxon>Tracheophyta</taxon>
        <taxon>Spermatophyta</taxon>
        <taxon>Magnoliopsida</taxon>
        <taxon>Liliopsida</taxon>
        <taxon>Poales</taxon>
        <taxon>Poaceae</taxon>
        <taxon>BOP clade</taxon>
        <taxon>Pooideae</taxon>
        <taxon>Poodae</taxon>
        <taxon>Poeae</taxon>
        <taxon>Poeae Chloroplast Group 2 (Poeae type)</taxon>
        <taxon>Loliodinae</taxon>
        <taxon>Loliinae</taxon>
        <taxon>Lolium</taxon>
    </lineage>
</organism>
<keyword evidence="6" id="KW-0547">Nucleotide-binding</keyword>
<proteinExistence type="inferred from homology"/>
<dbReference type="InterPro" id="IPR011527">
    <property type="entry name" value="ABC1_TM_dom"/>
</dbReference>
<dbReference type="GO" id="GO:0016887">
    <property type="term" value="F:ATP hydrolysis activity"/>
    <property type="evidence" value="ECO:0007669"/>
    <property type="project" value="InterPro"/>
</dbReference>
<dbReference type="PROSITE" id="PS50893">
    <property type="entry name" value="ABC_TRANSPORTER_2"/>
    <property type="match status" value="2"/>
</dbReference>
<feature type="transmembrane region" description="Helical" evidence="11">
    <location>
        <begin position="1019"/>
        <end position="1044"/>
    </location>
</feature>
<evidence type="ECO:0000256" key="6">
    <source>
        <dbReference type="ARBA" id="ARBA00022741"/>
    </source>
</evidence>
<evidence type="ECO:0000313" key="14">
    <source>
        <dbReference type="EMBL" id="KAK1683881.1"/>
    </source>
</evidence>
<feature type="transmembrane region" description="Helical" evidence="11">
    <location>
        <begin position="795"/>
        <end position="817"/>
    </location>
</feature>
<feature type="domain" description="ABC transporter" evidence="12">
    <location>
        <begin position="1129"/>
        <end position="1366"/>
    </location>
</feature>
<evidence type="ECO:0000256" key="4">
    <source>
        <dbReference type="ARBA" id="ARBA00022692"/>
    </source>
</evidence>
<dbReference type="InterPro" id="IPR017871">
    <property type="entry name" value="ABC_transporter-like_CS"/>
</dbReference>
<dbReference type="GO" id="GO:0140359">
    <property type="term" value="F:ABC-type transporter activity"/>
    <property type="evidence" value="ECO:0007669"/>
    <property type="project" value="InterPro"/>
</dbReference>
<feature type="transmembrane region" description="Helical" evidence="11">
    <location>
        <begin position="273"/>
        <end position="301"/>
    </location>
</feature>
<dbReference type="FunFam" id="3.40.50.300:FF:000251">
    <property type="entry name" value="ABC transporter B family member 19"/>
    <property type="match status" value="1"/>
</dbReference>
<comment type="similarity">
    <text evidence="2">Belongs to the ABC transporter superfamily. ABCB family. Multidrug resistance exporter (TC 3.A.1.201) subfamily.</text>
</comment>
<dbReference type="Gene3D" id="1.20.1560.10">
    <property type="entry name" value="ABC transporter type 1, transmembrane domain"/>
    <property type="match status" value="1"/>
</dbReference>
<keyword evidence="9 11" id="KW-0472">Membrane</keyword>
<keyword evidence="3" id="KW-0813">Transport</keyword>
<feature type="transmembrane region" description="Helical" evidence="11">
    <location>
        <begin position="371"/>
        <end position="395"/>
    </location>
</feature>
<dbReference type="GO" id="GO:0005886">
    <property type="term" value="C:plasma membrane"/>
    <property type="evidence" value="ECO:0007669"/>
    <property type="project" value="UniProtKB-SubCell"/>
</dbReference>
<evidence type="ECO:0000256" key="1">
    <source>
        <dbReference type="ARBA" id="ARBA00004651"/>
    </source>
</evidence>
<dbReference type="InterPro" id="IPR027417">
    <property type="entry name" value="P-loop_NTPase"/>
</dbReference>
<comment type="subcellular location">
    <subcellularLocation>
        <location evidence="1">Cell membrane</location>
        <topology evidence="1">Multi-pass membrane protein</topology>
    </subcellularLocation>
</comment>
<dbReference type="GO" id="GO:0005524">
    <property type="term" value="F:ATP binding"/>
    <property type="evidence" value="ECO:0007669"/>
    <property type="project" value="UniProtKB-KW"/>
</dbReference>